<evidence type="ECO:0000313" key="7">
    <source>
        <dbReference type="Proteomes" id="UP000318212"/>
    </source>
</evidence>
<dbReference type="RefSeq" id="WP_141516831.1">
    <property type="nucleotide sequence ID" value="NZ_VICE01000004.1"/>
</dbReference>
<evidence type="ECO:0000256" key="3">
    <source>
        <dbReference type="ARBA" id="ARBA00034247"/>
    </source>
</evidence>
<evidence type="ECO:0000256" key="1">
    <source>
        <dbReference type="ARBA" id="ARBA00001946"/>
    </source>
</evidence>
<dbReference type="GO" id="GO:0052621">
    <property type="term" value="F:diguanylate cyclase activity"/>
    <property type="evidence" value="ECO:0007669"/>
    <property type="project" value="UniProtKB-EC"/>
</dbReference>
<keyword evidence="4" id="KW-0812">Transmembrane</keyword>
<feature type="transmembrane region" description="Helical" evidence="4">
    <location>
        <begin position="247"/>
        <end position="268"/>
    </location>
</feature>
<dbReference type="InterPro" id="IPR029787">
    <property type="entry name" value="Nucleotide_cyclase"/>
</dbReference>
<keyword evidence="4" id="KW-0472">Membrane</keyword>
<feature type="transmembrane region" description="Helical" evidence="4">
    <location>
        <begin position="181"/>
        <end position="202"/>
    </location>
</feature>
<dbReference type="FunFam" id="3.30.70.270:FF:000001">
    <property type="entry name" value="Diguanylate cyclase domain protein"/>
    <property type="match status" value="1"/>
</dbReference>
<dbReference type="Gene3D" id="3.30.70.270">
    <property type="match status" value="1"/>
</dbReference>
<comment type="caution">
    <text evidence="6">The sequence shown here is derived from an EMBL/GenBank/DDBJ whole genome shotgun (WGS) entry which is preliminary data.</text>
</comment>
<dbReference type="PANTHER" id="PTHR45138">
    <property type="entry name" value="REGULATORY COMPONENTS OF SENSORY TRANSDUCTION SYSTEM"/>
    <property type="match status" value="1"/>
</dbReference>
<dbReference type="PROSITE" id="PS50887">
    <property type="entry name" value="GGDEF"/>
    <property type="match status" value="1"/>
</dbReference>
<dbReference type="EMBL" id="VICE01000004">
    <property type="protein sequence ID" value="TQD51650.1"/>
    <property type="molecule type" value="Genomic_DNA"/>
</dbReference>
<dbReference type="GO" id="GO:0005886">
    <property type="term" value="C:plasma membrane"/>
    <property type="evidence" value="ECO:0007669"/>
    <property type="project" value="TreeGrafter"/>
</dbReference>
<evidence type="ECO:0000256" key="2">
    <source>
        <dbReference type="ARBA" id="ARBA00012528"/>
    </source>
</evidence>
<dbReference type="InterPro" id="IPR011623">
    <property type="entry name" value="7TMR_DISM_rcpt_extracell_dom1"/>
</dbReference>
<feature type="domain" description="GGDEF" evidence="5">
    <location>
        <begin position="405"/>
        <end position="537"/>
    </location>
</feature>
<dbReference type="CDD" id="cd01949">
    <property type="entry name" value="GGDEF"/>
    <property type="match status" value="1"/>
</dbReference>
<dbReference type="InterPro" id="IPR000160">
    <property type="entry name" value="GGDEF_dom"/>
</dbReference>
<name>A0A508ANA5_9GAMM</name>
<proteinExistence type="predicted"/>
<organism evidence="6 7">
    <name type="scientific">Marilutibacter aestuarii</name>
    <dbReference type="NCBI Taxonomy" id="1706195"/>
    <lineage>
        <taxon>Bacteria</taxon>
        <taxon>Pseudomonadati</taxon>
        <taxon>Pseudomonadota</taxon>
        <taxon>Gammaproteobacteria</taxon>
        <taxon>Lysobacterales</taxon>
        <taxon>Lysobacteraceae</taxon>
        <taxon>Marilutibacter</taxon>
    </lineage>
</organism>
<feature type="transmembrane region" description="Helical" evidence="4">
    <location>
        <begin position="280"/>
        <end position="301"/>
    </location>
</feature>
<evidence type="ECO:0000313" key="6">
    <source>
        <dbReference type="EMBL" id="TQD51650.1"/>
    </source>
</evidence>
<dbReference type="SUPFAM" id="SSF55073">
    <property type="entry name" value="Nucleotide cyclase"/>
    <property type="match status" value="1"/>
</dbReference>
<comment type="catalytic activity">
    <reaction evidence="3">
        <text>2 GTP = 3',3'-c-di-GMP + 2 diphosphate</text>
        <dbReference type="Rhea" id="RHEA:24898"/>
        <dbReference type="ChEBI" id="CHEBI:33019"/>
        <dbReference type="ChEBI" id="CHEBI:37565"/>
        <dbReference type="ChEBI" id="CHEBI:58805"/>
        <dbReference type="EC" id="2.7.7.65"/>
    </reaction>
</comment>
<feature type="transmembrane region" description="Helical" evidence="4">
    <location>
        <begin position="308"/>
        <end position="328"/>
    </location>
</feature>
<evidence type="ECO:0000259" key="5">
    <source>
        <dbReference type="PROSITE" id="PS50887"/>
    </source>
</evidence>
<dbReference type="PANTHER" id="PTHR45138:SF9">
    <property type="entry name" value="DIGUANYLATE CYCLASE DGCM-RELATED"/>
    <property type="match status" value="1"/>
</dbReference>
<dbReference type="InterPro" id="IPR050469">
    <property type="entry name" value="Diguanylate_Cyclase"/>
</dbReference>
<dbReference type="Pfam" id="PF07695">
    <property type="entry name" value="7TMR-DISM_7TM"/>
    <property type="match status" value="1"/>
</dbReference>
<gene>
    <name evidence="6" type="ORF">FKV25_00495</name>
</gene>
<feature type="transmembrane region" description="Helical" evidence="4">
    <location>
        <begin position="208"/>
        <end position="235"/>
    </location>
</feature>
<dbReference type="Proteomes" id="UP000318212">
    <property type="component" value="Unassembled WGS sequence"/>
</dbReference>
<reference evidence="6 7" key="1">
    <citation type="submission" date="2019-06" db="EMBL/GenBank/DDBJ databases">
        <title>Lysobacter alkalisoli sp. nov. isolated from saline soil.</title>
        <authorList>
            <person name="Sun J.-Q."/>
            <person name="Xu L."/>
        </authorList>
    </citation>
    <scope>NUCLEOTIDE SEQUENCE [LARGE SCALE GENOMIC DNA]</scope>
    <source>
        <strain evidence="6 7">JCM 31130</strain>
    </source>
</reference>
<dbReference type="InterPro" id="IPR043128">
    <property type="entry name" value="Rev_trsase/Diguanyl_cyclase"/>
</dbReference>
<keyword evidence="7" id="KW-1185">Reference proteome</keyword>
<evidence type="ECO:0000256" key="4">
    <source>
        <dbReference type="SAM" id="Phobius"/>
    </source>
</evidence>
<sequence length="544" mass="59494">MPRLWASVLVLWLACGPCGARGIDRIERVDMQQALAAGALSDAAVEGVMQPPGSGIDDGWWRLTPAPFEGRRHLLVYHPYSARITVRAPPDYRPRTMDIFQPDAGRGHSRRALAFDLDAPGPVYIGVEDARYPLQVAVSSEGAYTVEDYGHVRVLWASLGILTGVSLVALLFWLRLRERVYLLFAGSMFAQVLYVLCAYGDAYGVPGLSWLAAFGVEGIWFVATLSTMVTVWFLLDFAELRPRAPRLSRLLLLVGFYLPGLLLLALVSPWPSGNHWFPPLGNGLLLLANVLAIATLLHVWLKGGRHAGFVLIAWVPLVTVSTARAVQLGMGAPLSTWLEYGLPIMLAFAAVVLVLGLADRMVAFRRERDEAKLHAEHDGLTGAYNRDGITSRLQRALAEARASHQPVSVLFLDLDHFKSINDTHGHPVGDACLRAVVEVIREQARLGDLLGRVGGEEFLLYLPGATLAAASGTADRLLQEVESRCRRVMGAPVNLTLSIGVVECLPFDNVESLIRRADDAMYRAKRAGRNRVVVLGEEALAPAR</sequence>
<protein>
    <recommendedName>
        <fullName evidence="2">diguanylate cyclase</fullName>
        <ecNumber evidence="2">2.7.7.65</ecNumber>
    </recommendedName>
</protein>
<dbReference type="SMART" id="SM00267">
    <property type="entry name" value="GGDEF"/>
    <property type="match status" value="1"/>
</dbReference>
<dbReference type="NCBIfam" id="TIGR00254">
    <property type="entry name" value="GGDEF"/>
    <property type="match status" value="1"/>
</dbReference>
<comment type="cofactor">
    <cofactor evidence="1">
        <name>Mg(2+)</name>
        <dbReference type="ChEBI" id="CHEBI:18420"/>
    </cofactor>
</comment>
<dbReference type="EC" id="2.7.7.65" evidence="2"/>
<dbReference type="AlphaFoldDB" id="A0A508ANA5"/>
<dbReference type="GO" id="GO:1902201">
    <property type="term" value="P:negative regulation of bacterial-type flagellum-dependent cell motility"/>
    <property type="evidence" value="ECO:0007669"/>
    <property type="project" value="TreeGrafter"/>
</dbReference>
<feature type="transmembrane region" description="Helical" evidence="4">
    <location>
        <begin position="340"/>
        <end position="358"/>
    </location>
</feature>
<dbReference type="Pfam" id="PF00990">
    <property type="entry name" value="GGDEF"/>
    <property type="match status" value="1"/>
</dbReference>
<dbReference type="GO" id="GO:0043709">
    <property type="term" value="P:cell adhesion involved in single-species biofilm formation"/>
    <property type="evidence" value="ECO:0007669"/>
    <property type="project" value="TreeGrafter"/>
</dbReference>
<feature type="transmembrane region" description="Helical" evidence="4">
    <location>
        <begin position="154"/>
        <end position="174"/>
    </location>
</feature>
<keyword evidence="4" id="KW-1133">Transmembrane helix</keyword>
<dbReference type="OrthoDB" id="9803824at2"/>
<accession>A0A508ANA5</accession>
<dbReference type="PROSITE" id="PS51257">
    <property type="entry name" value="PROKAR_LIPOPROTEIN"/>
    <property type="match status" value="1"/>
</dbReference>